<feature type="compositionally biased region" description="Polar residues" evidence="1">
    <location>
        <begin position="42"/>
        <end position="52"/>
    </location>
</feature>
<dbReference type="RefSeq" id="WP_382190084.1">
    <property type="nucleotide sequence ID" value="NZ_JBHSAY010000009.1"/>
</dbReference>
<dbReference type="InterPro" id="IPR011047">
    <property type="entry name" value="Quinoprotein_ADH-like_sf"/>
</dbReference>
<dbReference type="SUPFAM" id="SSF50998">
    <property type="entry name" value="Quinoprotein alcohol dehydrogenase-like"/>
    <property type="match status" value="1"/>
</dbReference>
<sequence length="414" mass="43951">MSTKEKGITMSIGRHALGVLAIVSVALTAAAPAASSHPPRNGISTGTASPSGEESAGPRWQPFDLPVLEHANLTGVTAIGRDDAWAVGFTVPDKTIAGPAAAEADQCDAGGLPSLALHWDGASWSQVPVPNLGRINSVSASGRRNVWAAADCGVLRWDGQTWTRTTPVPIPGTDGYFLSGIKAISAYDVWLSGFAWDGTTGDDRGFVQHWDGVRWQLVALPALGDNFDISSVDAGGRQDVWIAGTDYTGKDTTGEKLLILHWNGYGWKQFPAPAITMVIQRVARVRVVAANDVWIAGRGQRDPYGWDINRPLVLHWDGAAWTDTHAPEERGDLRDIASDGRMVLAAGDTYSPLDDTYEAYARRWTGAGWIPAAVPAPGLASISALAPSPDGGMWAVGSVGDETTMRPFIARTAH</sequence>
<evidence type="ECO:0000313" key="2">
    <source>
        <dbReference type="EMBL" id="MFC4132227.1"/>
    </source>
</evidence>
<proteinExistence type="predicted"/>
<gene>
    <name evidence="2" type="ORF">ACFOZ4_16605</name>
</gene>
<evidence type="ECO:0000256" key="1">
    <source>
        <dbReference type="SAM" id="MobiDB-lite"/>
    </source>
</evidence>
<accession>A0ABV8LMK7</accession>
<protein>
    <recommendedName>
        <fullName evidence="4">Secreted protein</fullName>
    </recommendedName>
</protein>
<dbReference type="EMBL" id="JBHSAY010000009">
    <property type="protein sequence ID" value="MFC4132227.1"/>
    <property type="molecule type" value="Genomic_DNA"/>
</dbReference>
<keyword evidence="3" id="KW-1185">Reference proteome</keyword>
<evidence type="ECO:0000313" key="3">
    <source>
        <dbReference type="Proteomes" id="UP001595816"/>
    </source>
</evidence>
<feature type="region of interest" description="Disordered" evidence="1">
    <location>
        <begin position="33"/>
        <end position="61"/>
    </location>
</feature>
<reference evidence="3" key="1">
    <citation type="journal article" date="2019" name="Int. J. Syst. Evol. Microbiol.">
        <title>The Global Catalogue of Microorganisms (GCM) 10K type strain sequencing project: providing services to taxonomists for standard genome sequencing and annotation.</title>
        <authorList>
            <consortium name="The Broad Institute Genomics Platform"/>
            <consortium name="The Broad Institute Genome Sequencing Center for Infectious Disease"/>
            <person name="Wu L."/>
            <person name="Ma J."/>
        </authorList>
    </citation>
    <scope>NUCLEOTIDE SEQUENCE [LARGE SCALE GENOMIC DNA]</scope>
    <source>
        <strain evidence="3">CGMCC 4.7289</strain>
    </source>
</reference>
<comment type="caution">
    <text evidence="2">The sequence shown here is derived from an EMBL/GenBank/DDBJ whole genome shotgun (WGS) entry which is preliminary data.</text>
</comment>
<organism evidence="2 3">
    <name type="scientific">Hamadaea flava</name>
    <dbReference type="NCBI Taxonomy" id="1742688"/>
    <lineage>
        <taxon>Bacteria</taxon>
        <taxon>Bacillati</taxon>
        <taxon>Actinomycetota</taxon>
        <taxon>Actinomycetes</taxon>
        <taxon>Micromonosporales</taxon>
        <taxon>Micromonosporaceae</taxon>
        <taxon>Hamadaea</taxon>
    </lineage>
</organism>
<dbReference type="Proteomes" id="UP001595816">
    <property type="component" value="Unassembled WGS sequence"/>
</dbReference>
<name>A0ABV8LMK7_9ACTN</name>
<evidence type="ECO:0008006" key="4">
    <source>
        <dbReference type="Google" id="ProtNLM"/>
    </source>
</evidence>